<dbReference type="Proteomes" id="UP001597182">
    <property type="component" value="Unassembled WGS sequence"/>
</dbReference>
<dbReference type="EMBL" id="JBHTMB010000133">
    <property type="protein sequence ID" value="MFD1234512.1"/>
    <property type="molecule type" value="Genomic_DNA"/>
</dbReference>
<dbReference type="RefSeq" id="WP_346089855.1">
    <property type="nucleotide sequence ID" value="NZ_BAABKS010000005.1"/>
</dbReference>
<sequence length="385" mass="39792">MRLDWLRPACDRPGPFATVLIDATHDTEDAAELDRLRRREVGAALADQGAPADVREAVEAALAGPPPPDGTAGRVLVADATGVLVDRLTPLPPAAPAAHWGPLPDLLAVVTEVPEPVRTVRVRVDETGGEIAVPGEDPVTVGGETPVHKVPAGGASHLSMQERVEESWRRNTAALAEATERAVQRTGAEVLVLTGDAPARARLRDRLSRRCTDVLVEIEHSGGERGADLPDTVARAEDDVRALRRRTALDRFARAAGHDDGLAVSGEADVLAAARAQAVETLLVDPAAVPADEVWFGADPAALAADEAGLAAIGSTPAGRAPVAAALLRAAVVTDADVVVTGPAGPDGRDPLDPDVPGEQDEEQPAGPVLRHGLGAVLRFPVAAG</sequence>
<dbReference type="Gene3D" id="3.30.1330.30">
    <property type="match status" value="1"/>
</dbReference>
<protein>
    <submittedName>
        <fullName evidence="2">Vms1/Ankzf1 family peptidyl-tRNA hydrolase</fullName>
    </submittedName>
</protein>
<proteinExistence type="predicted"/>
<gene>
    <name evidence="2" type="ORF">ACFQ34_14580</name>
</gene>
<dbReference type="SUPFAM" id="SSF55315">
    <property type="entry name" value="L30e-like"/>
    <property type="match status" value="1"/>
</dbReference>
<evidence type="ECO:0000313" key="2">
    <source>
        <dbReference type="EMBL" id="MFD1234512.1"/>
    </source>
</evidence>
<organism evidence="2 3">
    <name type="scientific">Pseudonocardia benzenivorans</name>
    <dbReference type="NCBI Taxonomy" id="228005"/>
    <lineage>
        <taxon>Bacteria</taxon>
        <taxon>Bacillati</taxon>
        <taxon>Actinomycetota</taxon>
        <taxon>Actinomycetes</taxon>
        <taxon>Pseudonocardiales</taxon>
        <taxon>Pseudonocardiaceae</taxon>
        <taxon>Pseudonocardia</taxon>
    </lineage>
</organism>
<dbReference type="Pfam" id="PF18844">
    <property type="entry name" value="baeRF_family2"/>
    <property type="match status" value="1"/>
</dbReference>
<accession>A0ABW3VHL1</accession>
<name>A0ABW3VHL1_9PSEU</name>
<comment type="caution">
    <text evidence="2">The sequence shown here is derived from an EMBL/GenBank/DDBJ whole genome shotgun (WGS) entry which is preliminary data.</text>
</comment>
<dbReference type="GO" id="GO:0016787">
    <property type="term" value="F:hydrolase activity"/>
    <property type="evidence" value="ECO:0007669"/>
    <property type="project" value="UniProtKB-KW"/>
</dbReference>
<reference evidence="3" key="1">
    <citation type="journal article" date="2019" name="Int. J. Syst. Evol. Microbiol.">
        <title>The Global Catalogue of Microorganisms (GCM) 10K type strain sequencing project: providing services to taxonomists for standard genome sequencing and annotation.</title>
        <authorList>
            <consortium name="The Broad Institute Genomics Platform"/>
            <consortium name="The Broad Institute Genome Sequencing Center for Infectious Disease"/>
            <person name="Wu L."/>
            <person name="Ma J."/>
        </authorList>
    </citation>
    <scope>NUCLEOTIDE SEQUENCE [LARGE SCALE GENOMIC DNA]</scope>
    <source>
        <strain evidence="3">CCUG 49018</strain>
    </source>
</reference>
<feature type="region of interest" description="Disordered" evidence="1">
    <location>
        <begin position="341"/>
        <end position="370"/>
    </location>
</feature>
<keyword evidence="2" id="KW-0378">Hydrolase</keyword>
<evidence type="ECO:0000256" key="1">
    <source>
        <dbReference type="SAM" id="MobiDB-lite"/>
    </source>
</evidence>
<evidence type="ECO:0000313" key="3">
    <source>
        <dbReference type="Proteomes" id="UP001597182"/>
    </source>
</evidence>
<dbReference type="InterPro" id="IPR029064">
    <property type="entry name" value="Ribosomal_eL30-like_sf"/>
</dbReference>
<keyword evidence="3" id="KW-1185">Reference proteome</keyword>
<dbReference type="InterPro" id="IPR040701">
    <property type="entry name" value="Bact_RF_family2"/>
</dbReference>